<dbReference type="Pfam" id="PF00230">
    <property type="entry name" value="MIP"/>
    <property type="match status" value="1"/>
</dbReference>
<evidence type="ECO:0000256" key="6">
    <source>
        <dbReference type="ARBA" id="ARBA00022989"/>
    </source>
</evidence>
<dbReference type="Proteomes" id="UP001183414">
    <property type="component" value="Unassembled WGS sequence"/>
</dbReference>
<feature type="transmembrane region" description="Helical" evidence="9">
    <location>
        <begin position="89"/>
        <end position="111"/>
    </location>
</feature>
<evidence type="ECO:0000256" key="7">
    <source>
        <dbReference type="ARBA" id="ARBA00023136"/>
    </source>
</evidence>
<keyword evidence="4" id="KW-1003">Cell membrane</keyword>
<dbReference type="NCBIfam" id="TIGR00861">
    <property type="entry name" value="MIP"/>
    <property type="match status" value="1"/>
</dbReference>
<comment type="similarity">
    <text evidence="2 8">Belongs to the MIP/aquaporin (TC 1.A.8) family.</text>
</comment>
<keyword evidence="11" id="KW-1185">Reference proteome</keyword>
<organism evidence="10 11">
    <name type="scientific">Streptomyces hazeniae</name>
    <dbReference type="NCBI Taxonomy" id="3075538"/>
    <lineage>
        <taxon>Bacteria</taxon>
        <taxon>Bacillati</taxon>
        <taxon>Actinomycetota</taxon>
        <taxon>Actinomycetes</taxon>
        <taxon>Kitasatosporales</taxon>
        <taxon>Streptomycetaceae</taxon>
        <taxon>Streptomyces</taxon>
    </lineage>
</organism>
<evidence type="ECO:0000256" key="8">
    <source>
        <dbReference type="RuleBase" id="RU000477"/>
    </source>
</evidence>
<dbReference type="InterPro" id="IPR023271">
    <property type="entry name" value="Aquaporin-like"/>
</dbReference>
<feature type="transmembrane region" description="Helical" evidence="9">
    <location>
        <begin position="131"/>
        <end position="156"/>
    </location>
</feature>
<evidence type="ECO:0000256" key="1">
    <source>
        <dbReference type="ARBA" id="ARBA00004651"/>
    </source>
</evidence>
<dbReference type="InterPro" id="IPR034294">
    <property type="entry name" value="Aquaporin_transptr"/>
</dbReference>
<keyword evidence="5 8" id="KW-0812">Transmembrane</keyword>
<comment type="subcellular location">
    <subcellularLocation>
        <location evidence="1">Cell membrane</location>
        <topology evidence="1">Multi-pass membrane protein</topology>
    </subcellularLocation>
</comment>
<feature type="transmembrane region" description="Helical" evidence="9">
    <location>
        <begin position="38"/>
        <end position="59"/>
    </location>
</feature>
<feature type="transmembrane region" description="Helical" evidence="9">
    <location>
        <begin position="209"/>
        <end position="226"/>
    </location>
</feature>
<evidence type="ECO:0000313" key="11">
    <source>
        <dbReference type="Proteomes" id="UP001183414"/>
    </source>
</evidence>
<dbReference type="SUPFAM" id="SSF81338">
    <property type="entry name" value="Aquaporin-like"/>
    <property type="match status" value="1"/>
</dbReference>
<protein>
    <submittedName>
        <fullName evidence="10">MIP family channel protein</fullName>
    </submittedName>
</protein>
<evidence type="ECO:0000313" key="10">
    <source>
        <dbReference type="EMBL" id="MDT0379182.1"/>
    </source>
</evidence>
<feature type="transmembrane region" description="Helical" evidence="9">
    <location>
        <begin position="12"/>
        <end position="32"/>
    </location>
</feature>
<keyword evidence="3 8" id="KW-0813">Transport</keyword>
<evidence type="ECO:0000256" key="3">
    <source>
        <dbReference type="ARBA" id="ARBA00022448"/>
    </source>
</evidence>
<evidence type="ECO:0000256" key="4">
    <source>
        <dbReference type="ARBA" id="ARBA00022475"/>
    </source>
</evidence>
<dbReference type="EMBL" id="JAVREQ010000007">
    <property type="protein sequence ID" value="MDT0379182.1"/>
    <property type="molecule type" value="Genomic_DNA"/>
</dbReference>
<gene>
    <name evidence="10" type="ORF">RM572_10435</name>
</gene>
<dbReference type="PANTHER" id="PTHR19139">
    <property type="entry name" value="AQUAPORIN TRANSPORTER"/>
    <property type="match status" value="1"/>
</dbReference>
<name>A0ABU2NQC4_9ACTN</name>
<comment type="caution">
    <text evidence="10">The sequence shown here is derived from an EMBL/GenBank/DDBJ whole genome shotgun (WGS) entry which is preliminary data.</text>
</comment>
<dbReference type="Gene3D" id="1.20.1080.10">
    <property type="entry name" value="Glycerol uptake facilitator protein"/>
    <property type="match status" value="1"/>
</dbReference>
<accession>A0ABU2NQC4</accession>
<dbReference type="InterPro" id="IPR000425">
    <property type="entry name" value="MIP"/>
</dbReference>
<evidence type="ECO:0000256" key="9">
    <source>
        <dbReference type="SAM" id="Phobius"/>
    </source>
</evidence>
<dbReference type="PANTHER" id="PTHR19139:SF199">
    <property type="entry name" value="MIP17260P"/>
    <property type="match status" value="1"/>
</dbReference>
<evidence type="ECO:0000256" key="2">
    <source>
        <dbReference type="ARBA" id="ARBA00006175"/>
    </source>
</evidence>
<reference evidence="11" key="1">
    <citation type="submission" date="2023-07" db="EMBL/GenBank/DDBJ databases">
        <title>30 novel species of actinomycetes from the DSMZ collection.</title>
        <authorList>
            <person name="Nouioui I."/>
        </authorList>
    </citation>
    <scope>NUCLEOTIDE SEQUENCE [LARGE SCALE GENOMIC DNA]</scope>
    <source>
        <strain evidence="11">DSM 42041</strain>
    </source>
</reference>
<dbReference type="RefSeq" id="WP_311672981.1">
    <property type="nucleotide sequence ID" value="NZ_JAVREQ010000007.1"/>
</dbReference>
<sequence>MRAETLTVTDTRPLVAECLGTGLLVFFGVGAAVVAGEYIGTLGIALTFGLTMLALAYALGSLSGANLNPAVTLGMLVARRIDVTTAVRYWVAQLVGAILGALLLFLVAHQIPDLEIGERFGTNGFGDRSAVQLNTFGALVTEIVLTFLLVYVWLSVTHRLAVTGVDGVPIGLALAAVHLVGIPLTGASVNPARSLAPALFAGGAALTQVWLFLVAPLAGGALAAVVHRLTHPQDEVGHQEGLLPGDDVRA</sequence>
<feature type="transmembrane region" description="Helical" evidence="9">
    <location>
        <begin position="168"/>
        <end position="189"/>
    </location>
</feature>
<dbReference type="InterPro" id="IPR022357">
    <property type="entry name" value="MIP_CS"/>
</dbReference>
<proteinExistence type="inferred from homology"/>
<dbReference type="PROSITE" id="PS00221">
    <property type="entry name" value="MIP"/>
    <property type="match status" value="1"/>
</dbReference>
<keyword evidence="7 9" id="KW-0472">Membrane</keyword>
<dbReference type="PRINTS" id="PR00783">
    <property type="entry name" value="MINTRINSICP"/>
</dbReference>
<keyword evidence="6 9" id="KW-1133">Transmembrane helix</keyword>
<evidence type="ECO:0000256" key="5">
    <source>
        <dbReference type="ARBA" id="ARBA00022692"/>
    </source>
</evidence>